<dbReference type="EMBL" id="JAYRBN010000100">
    <property type="protein sequence ID" value="KAL2727732.1"/>
    <property type="molecule type" value="Genomic_DNA"/>
</dbReference>
<comment type="caution">
    <text evidence="2">The sequence shown here is derived from an EMBL/GenBank/DDBJ whole genome shotgun (WGS) entry which is preliminary data.</text>
</comment>
<evidence type="ECO:0000256" key="1">
    <source>
        <dbReference type="SAM" id="Phobius"/>
    </source>
</evidence>
<keyword evidence="3" id="KW-1185">Reference proteome</keyword>
<keyword evidence="1" id="KW-0812">Transmembrane</keyword>
<protein>
    <submittedName>
        <fullName evidence="2">Uncharacterized protein</fullName>
    </submittedName>
</protein>
<proteinExistence type="predicted"/>
<keyword evidence="1" id="KW-1133">Transmembrane helix</keyword>
<reference evidence="2 3" key="1">
    <citation type="journal article" date="2024" name="Ann. Entomol. Soc. Am.">
        <title>Genomic analyses of the southern and eastern yellowjacket wasps (Hymenoptera: Vespidae) reveal evolutionary signatures of social life.</title>
        <authorList>
            <person name="Catto M.A."/>
            <person name="Caine P.B."/>
            <person name="Orr S.E."/>
            <person name="Hunt B.G."/>
            <person name="Goodisman M.A.D."/>
        </authorList>
    </citation>
    <scope>NUCLEOTIDE SEQUENCE [LARGE SCALE GENOMIC DNA]</scope>
    <source>
        <strain evidence="2">232</strain>
        <tissue evidence="2">Head and thorax</tissue>
    </source>
</reference>
<gene>
    <name evidence="2" type="ORF">V1477_017008</name>
</gene>
<evidence type="ECO:0000313" key="2">
    <source>
        <dbReference type="EMBL" id="KAL2727732.1"/>
    </source>
</evidence>
<sequence>MERPLLSAYRCKMWIFFDGSSTQTLYRRFILACICIYGFAIVKVQWDLFIIDNFRFSFFYLHFIVVRTSLIGRNIDSERRHAFRIVTDIAMAENVDGKPMETSSGIIDR</sequence>
<name>A0ABD2B4T2_VESMC</name>
<dbReference type="AlphaFoldDB" id="A0ABD2B4T2"/>
<feature type="transmembrane region" description="Helical" evidence="1">
    <location>
        <begin position="29"/>
        <end position="46"/>
    </location>
</feature>
<keyword evidence="1" id="KW-0472">Membrane</keyword>
<evidence type="ECO:0000313" key="3">
    <source>
        <dbReference type="Proteomes" id="UP001607303"/>
    </source>
</evidence>
<organism evidence="2 3">
    <name type="scientific">Vespula maculifrons</name>
    <name type="common">Eastern yellow jacket</name>
    <name type="synonym">Wasp</name>
    <dbReference type="NCBI Taxonomy" id="7453"/>
    <lineage>
        <taxon>Eukaryota</taxon>
        <taxon>Metazoa</taxon>
        <taxon>Ecdysozoa</taxon>
        <taxon>Arthropoda</taxon>
        <taxon>Hexapoda</taxon>
        <taxon>Insecta</taxon>
        <taxon>Pterygota</taxon>
        <taxon>Neoptera</taxon>
        <taxon>Endopterygota</taxon>
        <taxon>Hymenoptera</taxon>
        <taxon>Apocrita</taxon>
        <taxon>Aculeata</taxon>
        <taxon>Vespoidea</taxon>
        <taxon>Vespidae</taxon>
        <taxon>Vespinae</taxon>
        <taxon>Vespula</taxon>
    </lineage>
</organism>
<dbReference type="Proteomes" id="UP001607303">
    <property type="component" value="Unassembled WGS sequence"/>
</dbReference>
<accession>A0ABD2B4T2</accession>